<dbReference type="RefSeq" id="WP_114347646.1">
    <property type="nucleotide sequence ID" value="NZ_QPJL01000001.1"/>
</dbReference>
<keyword evidence="1" id="KW-0812">Transmembrane</keyword>
<feature type="transmembrane region" description="Helical" evidence="1">
    <location>
        <begin position="109"/>
        <end position="128"/>
    </location>
</feature>
<proteinExistence type="predicted"/>
<dbReference type="InterPro" id="IPR050879">
    <property type="entry name" value="Acyltransferase_3"/>
</dbReference>
<dbReference type="GO" id="GO:0016020">
    <property type="term" value="C:membrane"/>
    <property type="evidence" value="ECO:0007669"/>
    <property type="project" value="TreeGrafter"/>
</dbReference>
<keyword evidence="1" id="KW-0472">Membrane</keyword>
<feature type="transmembrane region" description="Helical" evidence="1">
    <location>
        <begin position="350"/>
        <end position="371"/>
    </location>
</feature>
<gene>
    <name evidence="3" type="ORF">DFP89_101350</name>
</gene>
<dbReference type="Proteomes" id="UP000253345">
    <property type="component" value="Unassembled WGS sequence"/>
</dbReference>
<name>A0A368Z8Y5_9RHOB</name>
<evidence type="ECO:0000313" key="3">
    <source>
        <dbReference type="EMBL" id="RCW88912.1"/>
    </source>
</evidence>
<evidence type="ECO:0000313" key="4">
    <source>
        <dbReference type="Proteomes" id="UP000253345"/>
    </source>
</evidence>
<sequence>MSRQAGQGALPGSPGAAAVAAHDDAYARYLGRRHFGSLDGLRCLCILAVIWHHSPLMDPASSVQLLTRGFVGVDMFFVLSGFLITTLLLREERDSGTISLSAFYWRRALRILPAYLLLLTAMSVYWIGVKDRHELLPLVPYYLLFLANFLREQIPLMSVTWSLSVEEQFYLLWPLTMVLLPLLAWRRILLLLGVIAVLLAFALGAGAGGLPRLQTQHAVFVLPVMSFAALLSGALAAVLLDQRAGFRLLWAVCGHRAASAVFLALLLLWLHVSPENLKSWPGAVMCLLMALFLVSLVMREDNALSPLLRFAPIRRIGEISYGIYLYHLIGLHVANELVARLLPQGNGANVLTTLIYLPITLVMAELSFRLFERRFLMLRRRHRGGRRGPVL</sequence>
<dbReference type="GO" id="GO:0009103">
    <property type="term" value="P:lipopolysaccharide biosynthetic process"/>
    <property type="evidence" value="ECO:0007669"/>
    <property type="project" value="TreeGrafter"/>
</dbReference>
<dbReference type="Pfam" id="PF01757">
    <property type="entry name" value="Acyl_transf_3"/>
    <property type="match status" value="1"/>
</dbReference>
<feature type="transmembrane region" description="Helical" evidence="1">
    <location>
        <begin position="280"/>
        <end position="298"/>
    </location>
</feature>
<dbReference type="EMBL" id="QPJL01000001">
    <property type="protein sequence ID" value="RCW88912.1"/>
    <property type="molecule type" value="Genomic_DNA"/>
</dbReference>
<accession>A0A368Z8Y5</accession>
<evidence type="ECO:0000259" key="2">
    <source>
        <dbReference type="Pfam" id="PF01757"/>
    </source>
</evidence>
<organism evidence="3 4">
    <name type="scientific">Paracoccus lutimaris</name>
    <dbReference type="NCBI Taxonomy" id="1490030"/>
    <lineage>
        <taxon>Bacteria</taxon>
        <taxon>Pseudomonadati</taxon>
        <taxon>Pseudomonadota</taxon>
        <taxon>Alphaproteobacteria</taxon>
        <taxon>Rhodobacterales</taxon>
        <taxon>Paracoccaceae</taxon>
        <taxon>Paracoccus</taxon>
    </lineage>
</organism>
<dbReference type="GO" id="GO:0016747">
    <property type="term" value="F:acyltransferase activity, transferring groups other than amino-acyl groups"/>
    <property type="evidence" value="ECO:0007669"/>
    <property type="project" value="InterPro"/>
</dbReference>
<feature type="domain" description="Acyltransferase 3" evidence="2">
    <location>
        <begin position="36"/>
        <end position="362"/>
    </location>
</feature>
<feature type="transmembrane region" description="Helical" evidence="1">
    <location>
        <begin position="65"/>
        <end position="89"/>
    </location>
</feature>
<reference evidence="3 4" key="1">
    <citation type="submission" date="2018-07" db="EMBL/GenBank/DDBJ databases">
        <title>Genomic Encyclopedia of Type Strains, Phase III (KMG-III): the genomes of soil and plant-associated and newly described type strains.</title>
        <authorList>
            <person name="Whitman W."/>
        </authorList>
    </citation>
    <scope>NUCLEOTIDE SEQUENCE [LARGE SCALE GENOMIC DNA]</scope>
    <source>
        <strain evidence="3 4">CECT 8525</strain>
    </source>
</reference>
<keyword evidence="1" id="KW-1133">Transmembrane helix</keyword>
<feature type="transmembrane region" description="Helical" evidence="1">
    <location>
        <begin position="217"/>
        <end position="240"/>
    </location>
</feature>
<dbReference type="PANTHER" id="PTHR23028">
    <property type="entry name" value="ACETYLTRANSFERASE"/>
    <property type="match status" value="1"/>
</dbReference>
<dbReference type="OrthoDB" id="9796461at2"/>
<evidence type="ECO:0000256" key="1">
    <source>
        <dbReference type="SAM" id="Phobius"/>
    </source>
</evidence>
<protein>
    <submittedName>
        <fullName evidence="3">Peptidoglycan/LPS O-acetylase OafA/YrhL</fullName>
    </submittedName>
</protein>
<feature type="transmembrane region" description="Helical" evidence="1">
    <location>
        <begin position="247"/>
        <end position="268"/>
    </location>
</feature>
<comment type="caution">
    <text evidence="3">The sequence shown here is derived from an EMBL/GenBank/DDBJ whole genome shotgun (WGS) entry which is preliminary data.</text>
</comment>
<dbReference type="AlphaFoldDB" id="A0A368Z8Y5"/>
<dbReference type="InterPro" id="IPR002656">
    <property type="entry name" value="Acyl_transf_3_dom"/>
</dbReference>
<dbReference type="PANTHER" id="PTHR23028:SF53">
    <property type="entry name" value="ACYL_TRANSF_3 DOMAIN-CONTAINING PROTEIN"/>
    <property type="match status" value="1"/>
</dbReference>
<feature type="transmembrane region" description="Helical" evidence="1">
    <location>
        <begin position="190"/>
        <end position="211"/>
    </location>
</feature>
<feature type="transmembrane region" description="Helical" evidence="1">
    <location>
        <begin position="168"/>
        <end position="185"/>
    </location>
</feature>
<keyword evidence="4" id="KW-1185">Reference proteome</keyword>
<feature type="transmembrane region" description="Helical" evidence="1">
    <location>
        <begin position="319"/>
        <end position="338"/>
    </location>
</feature>